<dbReference type="Proteomes" id="UP001159363">
    <property type="component" value="Chromosome 15"/>
</dbReference>
<reference evidence="2 3" key="1">
    <citation type="submission" date="2023-02" db="EMBL/GenBank/DDBJ databases">
        <title>LHISI_Scaffold_Assembly.</title>
        <authorList>
            <person name="Stuart O.P."/>
            <person name="Cleave R."/>
            <person name="Magrath M.J.L."/>
            <person name="Mikheyev A.S."/>
        </authorList>
    </citation>
    <scope>NUCLEOTIDE SEQUENCE [LARGE SCALE GENOMIC DNA]</scope>
    <source>
        <strain evidence="2">Daus_M_001</strain>
        <tissue evidence="2">Leg muscle</tissue>
    </source>
</reference>
<gene>
    <name evidence="2" type="ORF">PR048_032533</name>
</gene>
<keyword evidence="3" id="KW-1185">Reference proteome</keyword>
<organism evidence="2 3">
    <name type="scientific">Dryococelus australis</name>
    <dbReference type="NCBI Taxonomy" id="614101"/>
    <lineage>
        <taxon>Eukaryota</taxon>
        <taxon>Metazoa</taxon>
        <taxon>Ecdysozoa</taxon>
        <taxon>Arthropoda</taxon>
        <taxon>Hexapoda</taxon>
        <taxon>Insecta</taxon>
        <taxon>Pterygota</taxon>
        <taxon>Neoptera</taxon>
        <taxon>Polyneoptera</taxon>
        <taxon>Phasmatodea</taxon>
        <taxon>Verophasmatodea</taxon>
        <taxon>Anareolatae</taxon>
        <taxon>Phasmatidae</taxon>
        <taxon>Eurycanthinae</taxon>
        <taxon>Dryococelus</taxon>
    </lineage>
</organism>
<evidence type="ECO:0000313" key="3">
    <source>
        <dbReference type="Proteomes" id="UP001159363"/>
    </source>
</evidence>
<evidence type="ECO:0000313" key="2">
    <source>
        <dbReference type="EMBL" id="KAJ8866672.1"/>
    </source>
</evidence>
<name>A0ABQ9G3M5_9NEOP</name>
<protein>
    <submittedName>
        <fullName evidence="2">Uncharacterized protein</fullName>
    </submittedName>
</protein>
<proteinExistence type="predicted"/>
<sequence length="377" mass="41238">MKTKRGEYGASPECRGRGEHRENPLASGIVRHDSRVLKYGINPAGSRGVATILMSSACRTIGCSIPLDLQKTDLTGSAQPISVSQHRTAILSTRLAETAWIGFDVRILFVPICHEQPAFTKSVACLAGPGDDQAFHDCGTKLKQWGPPIFHARNAVGALLQPRPSRSRSCSQRKVFRVVRVVSHVSHYHCHAPLQIRGRHGPLPELVLGMNHSRGFLRGSPVSPGAAPYTTSLPPHLHSLTLVNNIERLKATSGLPSSGRCRNVRYHEVMKLLPPHLPHPHHPRAEATVAKRLACSPPTKVIRVQSRPHVGIVPDDVPLVGGFSRESPRRNEEGEKREISEKTRQPAALSTIPACENPRGDHARNRTRFALVGGELV</sequence>
<feature type="compositionally biased region" description="Basic and acidic residues" evidence="1">
    <location>
        <begin position="14"/>
        <end position="23"/>
    </location>
</feature>
<feature type="region of interest" description="Disordered" evidence="1">
    <location>
        <begin position="315"/>
        <end position="361"/>
    </location>
</feature>
<feature type="region of interest" description="Disordered" evidence="1">
    <location>
        <begin position="1"/>
        <end position="23"/>
    </location>
</feature>
<comment type="caution">
    <text evidence="2">The sequence shown here is derived from an EMBL/GenBank/DDBJ whole genome shotgun (WGS) entry which is preliminary data.</text>
</comment>
<feature type="compositionally biased region" description="Basic and acidic residues" evidence="1">
    <location>
        <begin position="326"/>
        <end position="344"/>
    </location>
</feature>
<accession>A0ABQ9G3M5</accession>
<dbReference type="EMBL" id="JARBHB010000016">
    <property type="protein sequence ID" value="KAJ8866672.1"/>
    <property type="molecule type" value="Genomic_DNA"/>
</dbReference>
<evidence type="ECO:0000256" key="1">
    <source>
        <dbReference type="SAM" id="MobiDB-lite"/>
    </source>
</evidence>